<proteinExistence type="inferred from homology"/>
<dbReference type="PANTHER" id="PTHR43194:SF5">
    <property type="entry name" value="PIMELOYL-[ACYL-CARRIER PROTEIN] METHYL ESTER ESTERASE"/>
    <property type="match status" value="1"/>
</dbReference>
<dbReference type="InterPro" id="IPR010076">
    <property type="entry name" value="BioH"/>
</dbReference>
<dbReference type="GO" id="GO:0005737">
    <property type="term" value="C:cytoplasm"/>
    <property type="evidence" value="ECO:0007669"/>
    <property type="project" value="UniProtKB-SubCell"/>
</dbReference>
<dbReference type="UniPathway" id="UPA00078"/>
<keyword evidence="2 5" id="KW-0963">Cytoplasm</keyword>
<organism evidence="7 8">
    <name type="scientific">Thiocapsa rosea</name>
    <dbReference type="NCBI Taxonomy" id="69360"/>
    <lineage>
        <taxon>Bacteria</taxon>
        <taxon>Pseudomonadati</taxon>
        <taxon>Pseudomonadota</taxon>
        <taxon>Gammaproteobacteria</taxon>
        <taxon>Chromatiales</taxon>
        <taxon>Chromatiaceae</taxon>
        <taxon>Thiocapsa</taxon>
    </lineage>
</organism>
<dbReference type="AlphaFoldDB" id="A0A495VCD1"/>
<dbReference type="PANTHER" id="PTHR43194">
    <property type="entry name" value="HYDROLASE ALPHA/BETA FOLD FAMILY"/>
    <property type="match status" value="1"/>
</dbReference>
<dbReference type="Pfam" id="PF12697">
    <property type="entry name" value="Abhydrolase_6"/>
    <property type="match status" value="1"/>
</dbReference>
<comment type="similarity">
    <text evidence="5">Belongs to the AB hydrolase superfamily. Carboxylesterase BioH family.</text>
</comment>
<sequence>MTDPIHIQHTDRHLVLLHGWGMNSAVWDDLAGDLPPGVIPCPIDLPGHGDRRFSPRLGDLWSWADACLEAAPERAFWLGWSLGALVALAAAVRAPKRVEGLILLTGTPRFVRAADWMPAMLPETLDQFHAGLLADPAETLARFLALQVRGSDDARETLRGLRRRIAERPQPDADALSIGLDILRDEDMRGRLPDIRCPTLWIFGTHDALVPPAVAERIEILMPGALTAVVQGAAHAPHLSHPHRTREIVRTFLARTEDPGAGPSEARTRP</sequence>
<evidence type="ECO:0000256" key="5">
    <source>
        <dbReference type="HAMAP-Rule" id="MF_01260"/>
    </source>
</evidence>
<feature type="binding site" evidence="5">
    <location>
        <begin position="81"/>
        <end position="82"/>
    </location>
    <ligand>
        <name>substrate</name>
    </ligand>
</feature>
<comment type="function">
    <text evidence="5">The physiological role of BioH is to remove the methyl group introduced by BioC when the pimeloyl moiety is complete. It allows to synthesize pimeloyl-ACP via the fatty acid synthetic pathway through the hydrolysis of the ester bonds of pimeloyl-ACP esters.</text>
</comment>
<feature type="active site" evidence="5">
    <location>
        <position position="207"/>
    </location>
</feature>
<feature type="binding site" evidence="5">
    <location>
        <position position="235"/>
    </location>
    <ligand>
        <name>substrate</name>
    </ligand>
</feature>
<dbReference type="GO" id="GO:0090499">
    <property type="term" value="F:pimelyl-[acyl-carrier protein] methyl ester esterase activity"/>
    <property type="evidence" value="ECO:0007669"/>
    <property type="project" value="UniProtKB-EC"/>
</dbReference>
<keyword evidence="1 5" id="KW-0719">Serine esterase</keyword>
<dbReference type="Gene3D" id="3.40.50.1820">
    <property type="entry name" value="alpha/beta hydrolase"/>
    <property type="match status" value="1"/>
</dbReference>
<feature type="domain" description="AB hydrolase-1" evidence="6">
    <location>
        <begin position="14"/>
        <end position="246"/>
    </location>
</feature>
<dbReference type="PRINTS" id="PR00111">
    <property type="entry name" value="ABHYDROLASE"/>
</dbReference>
<comment type="catalytic activity">
    <reaction evidence="5">
        <text>6-carboxyhexanoyl-[ACP] methyl ester + H2O = 6-carboxyhexanoyl-[ACP] + methanol + H(+)</text>
        <dbReference type="Rhea" id="RHEA:42700"/>
        <dbReference type="Rhea" id="RHEA-COMP:9955"/>
        <dbReference type="Rhea" id="RHEA-COMP:10186"/>
        <dbReference type="ChEBI" id="CHEBI:15377"/>
        <dbReference type="ChEBI" id="CHEBI:15378"/>
        <dbReference type="ChEBI" id="CHEBI:17790"/>
        <dbReference type="ChEBI" id="CHEBI:78846"/>
        <dbReference type="ChEBI" id="CHEBI:82735"/>
        <dbReference type="EC" id="3.1.1.85"/>
    </reaction>
</comment>
<dbReference type="EMBL" id="RBXL01000001">
    <property type="protein sequence ID" value="RKT46037.1"/>
    <property type="molecule type" value="Genomic_DNA"/>
</dbReference>
<dbReference type="EC" id="3.1.1.85" evidence="5"/>
<evidence type="ECO:0000313" key="8">
    <source>
        <dbReference type="Proteomes" id="UP000274556"/>
    </source>
</evidence>
<feature type="active site" description="Nucleophile" evidence="5">
    <location>
        <position position="81"/>
    </location>
</feature>
<feature type="binding site" evidence="5">
    <location>
        <position position="20"/>
    </location>
    <ligand>
        <name>substrate</name>
    </ligand>
</feature>
<dbReference type="InterPro" id="IPR000073">
    <property type="entry name" value="AB_hydrolase_1"/>
</dbReference>
<protein>
    <recommendedName>
        <fullName evidence="5">Pimeloyl-[acyl-carrier protein] methyl ester esterase</fullName>
        <ecNumber evidence="5">3.1.1.85</ecNumber>
    </recommendedName>
    <alternativeName>
        <fullName evidence="5">Biotin synthesis protein BioH</fullName>
    </alternativeName>
    <alternativeName>
        <fullName evidence="5">Carboxylesterase BioH</fullName>
    </alternativeName>
</protein>
<keyword evidence="8" id="KW-1185">Reference proteome</keyword>
<evidence type="ECO:0000259" key="6">
    <source>
        <dbReference type="Pfam" id="PF12697"/>
    </source>
</evidence>
<dbReference type="SUPFAM" id="SSF53474">
    <property type="entry name" value="alpha/beta-Hydrolases"/>
    <property type="match status" value="1"/>
</dbReference>
<evidence type="ECO:0000256" key="3">
    <source>
        <dbReference type="ARBA" id="ARBA00022756"/>
    </source>
</evidence>
<dbReference type="OrthoDB" id="9780744at2"/>
<evidence type="ECO:0000256" key="2">
    <source>
        <dbReference type="ARBA" id="ARBA00022490"/>
    </source>
</evidence>
<evidence type="ECO:0000256" key="1">
    <source>
        <dbReference type="ARBA" id="ARBA00022487"/>
    </source>
</evidence>
<reference evidence="7 8" key="1">
    <citation type="submission" date="2018-10" db="EMBL/GenBank/DDBJ databases">
        <title>Genomic Encyclopedia of Archaeal and Bacterial Type Strains, Phase II (KMG-II): from individual species to whole genera.</title>
        <authorList>
            <person name="Goeker M."/>
        </authorList>
    </citation>
    <scope>NUCLEOTIDE SEQUENCE [LARGE SCALE GENOMIC DNA]</scope>
    <source>
        <strain evidence="7 8">DSM 235</strain>
    </source>
</reference>
<evidence type="ECO:0000256" key="4">
    <source>
        <dbReference type="ARBA" id="ARBA00022801"/>
    </source>
</evidence>
<dbReference type="NCBIfam" id="TIGR01738">
    <property type="entry name" value="bioH"/>
    <property type="match status" value="1"/>
</dbReference>
<dbReference type="RefSeq" id="WP_120798211.1">
    <property type="nucleotide sequence ID" value="NZ_RBXL01000001.1"/>
</dbReference>
<accession>A0A495VCD1</accession>
<evidence type="ECO:0000313" key="7">
    <source>
        <dbReference type="EMBL" id="RKT46037.1"/>
    </source>
</evidence>
<dbReference type="InterPro" id="IPR050228">
    <property type="entry name" value="Carboxylesterase_BioH"/>
</dbReference>
<keyword evidence="4 5" id="KW-0378">Hydrolase</keyword>
<dbReference type="HAMAP" id="MF_01260">
    <property type="entry name" value="Carboxylester"/>
    <property type="match status" value="1"/>
</dbReference>
<comment type="caution">
    <text evidence="7">The sequence shown here is derived from an EMBL/GenBank/DDBJ whole genome shotgun (WGS) entry which is preliminary data.</text>
</comment>
<comment type="subcellular location">
    <subcellularLocation>
        <location evidence="5">Cytoplasm</location>
    </subcellularLocation>
</comment>
<feature type="active site" evidence="5">
    <location>
        <position position="235"/>
    </location>
</feature>
<dbReference type="Proteomes" id="UP000274556">
    <property type="component" value="Unassembled WGS sequence"/>
</dbReference>
<dbReference type="InterPro" id="IPR029058">
    <property type="entry name" value="AB_hydrolase_fold"/>
</dbReference>
<comment type="pathway">
    <text evidence="5">Cofactor biosynthesis; biotin biosynthesis.</text>
</comment>
<feature type="binding site" evidence="5">
    <location>
        <begin position="143"/>
        <end position="147"/>
    </location>
    <ligand>
        <name>substrate</name>
    </ligand>
</feature>
<name>A0A495VCD1_9GAMM</name>
<keyword evidence="3 5" id="KW-0093">Biotin biosynthesis</keyword>
<comment type="subunit">
    <text evidence="5">Monomer.</text>
</comment>
<gene>
    <name evidence="5" type="primary">bioH</name>
    <name evidence="7" type="ORF">BDD21_3532</name>
</gene>
<dbReference type="GO" id="GO:0009102">
    <property type="term" value="P:biotin biosynthetic process"/>
    <property type="evidence" value="ECO:0007669"/>
    <property type="project" value="UniProtKB-UniRule"/>
</dbReference>